<dbReference type="Proteomes" id="UP000020218">
    <property type="component" value="Unassembled WGS sequence"/>
</dbReference>
<dbReference type="SMART" id="SM00490">
    <property type="entry name" value="HELICc"/>
    <property type="match status" value="1"/>
</dbReference>
<evidence type="ECO:0000313" key="6">
    <source>
        <dbReference type="EMBL" id="EXI65337.1"/>
    </source>
</evidence>
<gene>
    <name evidence="6" type="ORF">AW08_03256</name>
</gene>
<dbReference type="GO" id="GO:0005524">
    <property type="term" value="F:ATP binding"/>
    <property type="evidence" value="ECO:0007669"/>
    <property type="project" value="UniProtKB-KW"/>
</dbReference>
<dbReference type="InterPro" id="IPR027417">
    <property type="entry name" value="P-loop_NTPase"/>
</dbReference>
<dbReference type="EMBL" id="JFAX01000024">
    <property type="protein sequence ID" value="EXI65337.1"/>
    <property type="molecule type" value="Genomic_DNA"/>
</dbReference>
<dbReference type="SUPFAM" id="SSF52540">
    <property type="entry name" value="P-loop containing nucleoside triphosphate hydrolases"/>
    <property type="match status" value="1"/>
</dbReference>
<dbReference type="GO" id="GO:0003677">
    <property type="term" value="F:DNA binding"/>
    <property type="evidence" value="ECO:0007669"/>
    <property type="project" value="TreeGrafter"/>
</dbReference>
<dbReference type="InterPro" id="IPR001650">
    <property type="entry name" value="Helicase_C-like"/>
</dbReference>
<dbReference type="STRING" id="1454001.AW08_03256"/>
<dbReference type="GO" id="GO:0004386">
    <property type="term" value="F:helicase activity"/>
    <property type="evidence" value="ECO:0007669"/>
    <property type="project" value="UniProtKB-KW"/>
</dbReference>
<evidence type="ECO:0000256" key="3">
    <source>
        <dbReference type="SAM" id="MobiDB-lite"/>
    </source>
</evidence>
<dbReference type="Gene3D" id="3.40.50.300">
    <property type="entry name" value="P-loop containing nucleotide triphosphate hydrolases"/>
    <property type="match status" value="3"/>
</dbReference>
<comment type="caution">
    <text evidence="6">The sequence shown here is derived from an EMBL/GenBank/DDBJ whole genome shotgun (WGS) entry which is preliminary data.</text>
</comment>
<dbReference type="InterPro" id="IPR014001">
    <property type="entry name" value="Helicase_ATP-bd"/>
</dbReference>
<proteinExistence type="predicted"/>
<dbReference type="PATRIC" id="fig|1454001.3.peg.3303"/>
<evidence type="ECO:0000259" key="4">
    <source>
        <dbReference type="PROSITE" id="PS51192"/>
    </source>
</evidence>
<feature type="region of interest" description="Disordered" evidence="3">
    <location>
        <begin position="530"/>
        <end position="577"/>
    </location>
</feature>
<dbReference type="Pfam" id="PF00271">
    <property type="entry name" value="Helicase_C"/>
    <property type="match status" value="1"/>
</dbReference>
<dbReference type="NCBIfam" id="NF041067">
    <property type="entry name" value="DpdJ"/>
    <property type="match status" value="1"/>
</dbReference>
<feature type="domain" description="Helicase ATP-binding" evidence="4">
    <location>
        <begin position="186"/>
        <end position="450"/>
    </location>
</feature>
<dbReference type="PROSITE" id="PS51194">
    <property type="entry name" value="HELICASE_CTER"/>
    <property type="match status" value="1"/>
</dbReference>
<reference evidence="6" key="1">
    <citation type="submission" date="2014-02" db="EMBL/GenBank/DDBJ databases">
        <title>Expanding our view of genomic diversity in Candidatus Accumulibacter clades.</title>
        <authorList>
            <person name="Skennerton C.T."/>
            <person name="Barr J.J."/>
            <person name="Slater F.R."/>
            <person name="Bond P.L."/>
            <person name="Tyson G.W."/>
        </authorList>
    </citation>
    <scope>NUCLEOTIDE SEQUENCE [LARGE SCALE GENOMIC DNA]</scope>
</reference>
<evidence type="ECO:0000256" key="1">
    <source>
        <dbReference type="ARBA" id="ARBA00022741"/>
    </source>
</evidence>
<organism evidence="6 7">
    <name type="scientific">Candidatus Accumulibacter adjunctus</name>
    <dbReference type="NCBI Taxonomy" id="1454001"/>
    <lineage>
        <taxon>Bacteria</taxon>
        <taxon>Pseudomonadati</taxon>
        <taxon>Pseudomonadota</taxon>
        <taxon>Betaproteobacteria</taxon>
        <taxon>Candidatus Accumulibacter</taxon>
    </lineage>
</organism>
<evidence type="ECO:0000256" key="2">
    <source>
        <dbReference type="ARBA" id="ARBA00022840"/>
    </source>
</evidence>
<dbReference type="PROSITE" id="PS51192">
    <property type="entry name" value="HELICASE_ATP_BIND_1"/>
    <property type="match status" value="1"/>
</dbReference>
<dbReference type="SMART" id="SM00487">
    <property type="entry name" value="DEXDc"/>
    <property type="match status" value="1"/>
</dbReference>
<keyword evidence="7" id="KW-1185">Reference proteome</keyword>
<dbReference type="PANTHER" id="PTHR47962">
    <property type="entry name" value="ATP-DEPENDENT HELICASE LHR-RELATED-RELATED"/>
    <property type="match status" value="1"/>
</dbReference>
<evidence type="ECO:0000259" key="5">
    <source>
        <dbReference type="PROSITE" id="PS51194"/>
    </source>
</evidence>
<protein>
    <submittedName>
        <fullName evidence="6">ATP-dependent helicase Lhr</fullName>
    </submittedName>
</protein>
<feature type="domain" description="Helicase C-terminal" evidence="5">
    <location>
        <begin position="520"/>
        <end position="688"/>
    </location>
</feature>
<dbReference type="InterPro" id="IPR052511">
    <property type="entry name" value="ATP-dep_Helicase"/>
</dbReference>
<name>A0A011NL26_9PROT</name>
<keyword evidence="6" id="KW-0347">Helicase</keyword>
<dbReference type="GO" id="GO:0016887">
    <property type="term" value="F:ATP hydrolysis activity"/>
    <property type="evidence" value="ECO:0007669"/>
    <property type="project" value="TreeGrafter"/>
</dbReference>
<keyword evidence="6" id="KW-0378">Hydrolase</keyword>
<dbReference type="Pfam" id="PF00270">
    <property type="entry name" value="DEAD"/>
    <property type="match status" value="1"/>
</dbReference>
<keyword evidence="1" id="KW-0547">Nucleotide-binding</keyword>
<evidence type="ECO:0000313" key="7">
    <source>
        <dbReference type="Proteomes" id="UP000020218"/>
    </source>
</evidence>
<keyword evidence="2" id="KW-0067">ATP-binding</keyword>
<accession>A0A011NL26</accession>
<dbReference type="PANTHER" id="PTHR47962:SF5">
    <property type="entry name" value="ATP-DEPENDENT HELICASE LHR-RELATED"/>
    <property type="match status" value="1"/>
</dbReference>
<dbReference type="InterPro" id="IPR011545">
    <property type="entry name" value="DEAD/DEAH_box_helicase_dom"/>
</dbReference>
<feature type="compositionally biased region" description="Basic and acidic residues" evidence="3">
    <location>
        <begin position="532"/>
        <end position="548"/>
    </location>
</feature>
<sequence length="1531" mass="170276">MTDSAAAKGFLTDVLDAIEQREARLLVWGLVDGRIGRDELGELIDPLLDQAYEQGIEAFYNADDVIQALAARGLLFESDDYPYPGYRSRMAETVRLAFRLRQLFPQHRGIEGWQRARTLVADFRFTRRRRRYPRRDLEPARVVDEVTRRLEDPAVGAVLQALLAGRAEDYRLAEFQSRATRRILEGLAARRSSGTLVSAGTGSGKTLAFYLPAMARVGSLRLRQGQGAGWVKLLAIYPRTELLRDQFAEVYAEARRLDGLLQARGVAKIRIGALFGETPESATRLKRSDRDAWRSTAEGRVCGYMGCPRPGCDGELLWRNQDLDQGREHLTCARCGHGIPANELVLTRERLRADPPDILFTTTEMLNQRLSDTASRHLFGLRPGASRPPEMVLLDEVHTYSGNHGAQVGYLLRRWRHLVHAPITFVGLSATLQDSVRFFARLTGLAEYQVEEIAPRPRDMVAEGAEYLLALRGDPVSRASLLSTTIQGAMLMMRVMDRAQGDPSQGLYGHRAFAFTDDIDVTNRLYFGSQDAEGRNDRGDPDMARHPDGPLAVLRRPIPSASRERAGQNWSMPEAIGHRLDERKRIGRTSSQDPGVTRGLDLIVATASLEVGFNDPGVGCVIQHKAPRDAAQFLQRRGRAGRPRGMRPWTLVVLSDYGRDRLAYQGYEQLFDPELRPRHLPFASRYIQRMQATYALLDFLAQELGPTLSSGSVWSTLAQPVDTTKPYAPSGKKRQQAIIDLLVRLLDESQALTDLTDQLRQALQLSAQEVQTLLWEYPRPILTAVIPTALRRLSSNWRVGPEPAADFVIGNNPLPEFIPSTLFSDLNLPEVQIILPPAWEGDEPEPQSMGIAQGLRTFAPGRVSRRFGVKYSRIRHWVATEDAGRTQTRLEISRYYSADLLGYWAIRDGEVSSQVPVFRPYEIRPVRPGNDIGDTSNAFLIWHSQIVASEPGIPLTVPDGSPWQGLLEALTCFRHAEHAPIQVRRFAVCSNADIRFQHGEGYRARFELVDQGEPAAIGYAQSVDALRIGIAVPEGLWRRVRADSELERAIRTERFFDDATAAASLLAVDNPFMRGWLTTIYFAALTQHALARGVGLAEADAALASGRAEVALSEVLESLFQSPPVAGDDPEVGDGNDGGAHLRRDLETLLARDDVQSGLRSQAQCLWEPIDASWEPLLRRRFVATLGAAALEAICDLCPEIDASSLIVDTDPGPRADGDLYENLDGSTEVWISETSPGGSGAMEAFLASYSQDPRRFYSLLAAQLEPNEYAHTDFQLRQMLSAIAGDAPDEGLREAVSAVRTAQSTVATDQAMGMLRARLAERGFVLYHAFISAISTRVIRPGSTPTSDAFLHQVAQDWVQEEQRLGVELDGRSIAYRWSREDRIDQVLTDAGIPLPDAAQRLAWRFNAIYGLLWRRGREVRRIGLEPYNPFAELAAAERLLVATHLPRREDPIAVDAPDWRDEALARLAASGIATLSARSLQRKALADALQFFAVNPVESEYLSVYARVAAYRQIDDRVEVDLEVEEVLA</sequence>